<dbReference type="SMART" id="SM00431">
    <property type="entry name" value="SCAN"/>
    <property type="match status" value="2"/>
</dbReference>
<name>A0ABM3ZFM9_PANGU</name>
<evidence type="ECO:0000313" key="11">
    <source>
        <dbReference type="RefSeq" id="XP_060547178.1"/>
    </source>
</evidence>
<evidence type="ECO:0000256" key="2">
    <source>
        <dbReference type="ARBA" id="ARBA00022737"/>
    </source>
</evidence>
<evidence type="ECO:0000259" key="9">
    <source>
        <dbReference type="PROSITE" id="PS50804"/>
    </source>
</evidence>
<evidence type="ECO:0000256" key="6">
    <source>
        <dbReference type="PROSITE-ProRule" id="PRU00042"/>
    </source>
</evidence>
<feature type="domain" description="C2H2-type" evidence="8">
    <location>
        <begin position="310"/>
        <end position="337"/>
    </location>
</feature>
<dbReference type="Gene3D" id="1.10.4020.10">
    <property type="entry name" value="DNA breaking-rejoining enzymes"/>
    <property type="match status" value="2"/>
</dbReference>
<gene>
    <name evidence="11" type="primary">LOC117662643</name>
</gene>
<proteinExistence type="predicted"/>
<protein>
    <submittedName>
        <fullName evidence="11">Zinc finger and SCAN domain-containing protein 2-like</fullName>
    </submittedName>
</protein>
<feature type="region of interest" description="Disordered" evidence="7">
    <location>
        <begin position="29"/>
        <end position="53"/>
    </location>
</feature>
<keyword evidence="4" id="KW-0862">Zinc</keyword>
<keyword evidence="2" id="KW-0677">Repeat</keyword>
<dbReference type="PROSITE" id="PS00028">
    <property type="entry name" value="ZINC_FINGER_C2H2_1"/>
    <property type="match status" value="16"/>
</dbReference>
<evidence type="ECO:0000256" key="5">
    <source>
        <dbReference type="ARBA" id="ARBA00023242"/>
    </source>
</evidence>
<feature type="domain" description="C2H2-type" evidence="8">
    <location>
        <begin position="422"/>
        <end position="449"/>
    </location>
</feature>
<feature type="domain" description="C2H2-type" evidence="8">
    <location>
        <begin position="1020"/>
        <end position="1047"/>
    </location>
</feature>
<dbReference type="PROSITE" id="PS50804">
    <property type="entry name" value="SCAN_BOX"/>
    <property type="match status" value="2"/>
</dbReference>
<keyword evidence="3 6" id="KW-0863">Zinc-finger</keyword>
<feature type="domain" description="C2H2-type" evidence="8">
    <location>
        <begin position="880"/>
        <end position="907"/>
    </location>
</feature>
<dbReference type="SUPFAM" id="SSF57667">
    <property type="entry name" value="beta-beta-alpha zinc fingers"/>
    <property type="match status" value="9"/>
</dbReference>
<feature type="region of interest" description="Disordered" evidence="7">
    <location>
        <begin position="788"/>
        <end position="848"/>
    </location>
</feature>
<dbReference type="PROSITE" id="PS50157">
    <property type="entry name" value="ZINC_FINGER_C2H2_2"/>
    <property type="match status" value="16"/>
</dbReference>
<feature type="domain" description="SCAN box" evidence="9">
    <location>
        <begin position="173"/>
        <end position="251"/>
    </location>
</feature>
<keyword evidence="1" id="KW-0479">Metal-binding</keyword>
<feature type="domain" description="C2H2-type" evidence="8">
    <location>
        <begin position="338"/>
        <end position="365"/>
    </location>
</feature>
<evidence type="ECO:0000256" key="7">
    <source>
        <dbReference type="SAM" id="MobiDB-lite"/>
    </source>
</evidence>
<dbReference type="SMART" id="SM00355">
    <property type="entry name" value="ZnF_C2H2"/>
    <property type="match status" value="16"/>
</dbReference>
<evidence type="ECO:0000256" key="1">
    <source>
        <dbReference type="ARBA" id="ARBA00022723"/>
    </source>
</evidence>
<dbReference type="SUPFAM" id="SSF47353">
    <property type="entry name" value="Retrovirus capsid dimerization domain-like"/>
    <property type="match status" value="2"/>
</dbReference>
<evidence type="ECO:0000313" key="10">
    <source>
        <dbReference type="Proteomes" id="UP001652622"/>
    </source>
</evidence>
<reference evidence="11" key="1">
    <citation type="submission" date="2025-08" db="UniProtKB">
        <authorList>
            <consortium name="RefSeq"/>
        </authorList>
    </citation>
    <scope>IDENTIFICATION</scope>
    <source>
        <tissue evidence="11">Blood</tissue>
    </source>
</reference>
<dbReference type="CDD" id="cd07936">
    <property type="entry name" value="SCAN"/>
    <property type="match status" value="2"/>
</dbReference>
<dbReference type="PANTHER" id="PTHR24393:SF157">
    <property type="entry name" value="ZINC FINGER PROTEIN 76"/>
    <property type="match status" value="1"/>
</dbReference>
<feature type="domain" description="SCAN box" evidence="9">
    <location>
        <begin position="664"/>
        <end position="742"/>
    </location>
</feature>
<feature type="domain" description="C2H2-type" evidence="8">
    <location>
        <begin position="366"/>
        <end position="393"/>
    </location>
</feature>
<dbReference type="PANTHER" id="PTHR24393">
    <property type="entry name" value="ZINC FINGER PROTEIN"/>
    <property type="match status" value="1"/>
</dbReference>
<keyword evidence="10" id="KW-1185">Reference proteome</keyword>
<feature type="domain" description="C2H2-type" evidence="8">
    <location>
        <begin position="992"/>
        <end position="1019"/>
    </location>
</feature>
<keyword evidence="5" id="KW-0539">Nucleus</keyword>
<organism evidence="10 11">
    <name type="scientific">Pantherophis guttatus</name>
    <name type="common">Corn snake</name>
    <name type="synonym">Elaphe guttata</name>
    <dbReference type="NCBI Taxonomy" id="94885"/>
    <lineage>
        <taxon>Eukaryota</taxon>
        <taxon>Metazoa</taxon>
        <taxon>Chordata</taxon>
        <taxon>Craniata</taxon>
        <taxon>Vertebrata</taxon>
        <taxon>Euteleostomi</taxon>
        <taxon>Lepidosauria</taxon>
        <taxon>Squamata</taxon>
        <taxon>Bifurcata</taxon>
        <taxon>Unidentata</taxon>
        <taxon>Episquamata</taxon>
        <taxon>Toxicofera</taxon>
        <taxon>Serpentes</taxon>
        <taxon>Colubroidea</taxon>
        <taxon>Colubridae</taxon>
        <taxon>Colubrinae</taxon>
        <taxon>Pantherophis</taxon>
    </lineage>
</organism>
<dbReference type="Pfam" id="PF02023">
    <property type="entry name" value="SCAN"/>
    <property type="match status" value="2"/>
</dbReference>
<dbReference type="InterPro" id="IPR013087">
    <property type="entry name" value="Znf_C2H2_type"/>
</dbReference>
<dbReference type="InterPro" id="IPR036236">
    <property type="entry name" value="Znf_C2H2_sf"/>
</dbReference>
<dbReference type="Proteomes" id="UP001652622">
    <property type="component" value="Unplaced"/>
</dbReference>
<feature type="domain" description="C2H2-type" evidence="8">
    <location>
        <begin position="506"/>
        <end position="533"/>
    </location>
</feature>
<dbReference type="RefSeq" id="XP_060547178.1">
    <property type="nucleotide sequence ID" value="XM_060691195.1"/>
</dbReference>
<dbReference type="Pfam" id="PF00096">
    <property type="entry name" value="zf-C2H2"/>
    <property type="match status" value="14"/>
</dbReference>
<feature type="domain" description="C2H2-type" evidence="8">
    <location>
        <begin position="394"/>
        <end position="421"/>
    </location>
</feature>
<evidence type="ECO:0000256" key="3">
    <source>
        <dbReference type="ARBA" id="ARBA00022771"/>
    </source>
</evidence>
<accession>A0ABM3ZFM9</accession>
<evidence type="ECO:0000256" key="4">
    <source>
        <dbReference type="ARBA" id="ARBA00022833"/>
    </source>
</evidence>
<dbReference type="Gene3D" id="3.30.160.60">
    <property type="entry name" value="Classic Zinc Finger"/>
    <property type="match status" value="16"/>
</dbReference>
<feature type="domain" description="C2H2-type" evidence="8">
    <location>
        <begin position="562"/>
        <end position="589"/>
    </location>
</feature>
<feature type="domain" description="C2H2-type" evidence="8">
    <location>
        <begin position="450"/>
        <end position="477"/>
    </location>
</feature>
<dbReference type="InterPro" id="IPR038269">
    <property type="entry name" value="SCAN_sf"/>
</dbReference>
<feature type="domain" description="C2H2-type" evidence="8">
    <location>
        <begin position="534"/>
        <end position="561"/>
    </location>
</feature>
<feature type="domain" description="C2H2-type" evidence="8">
    <location>
        <begin position="964"/>
        <end position="991"/>
    </location>
</feature>
<feature type="domain" description="C2H2-type" evidence="8">
    <location>
        <begin position="936"/>
        <end position="963"/>
    </location>
</feature>
<feature type="domain" description="C2H2-type" evidence="8">
    <location>
        <begin position="908"/>
        <end position="935"/>
    </location>
</feature>
<dbReference type="GeneID" id="117662643"/>
<evidence type="ECO:0000259" key="8">
    <source>
        <dbReference type="PROSITE" id="PS50157"/>
    </source>
</evidence>
<dbReference type="InterPro" id="IPR003309">
    <property type="entry name" value="SCAN_dom"/>
</dbReference>
<sequence length="1054" mass="120157">MAGEHRNPAGLDLQLDADVEDKMKVEVRKEAEAEKEVVERPPRVPSERAKESVEKVTAEAIKREPEANPEDCCLEVEEEKFIMGKQSPTSEPGNEQLLKAEGSIHSEAELSSLEETADLGPHRQRNRIIQPLLHISEGARPLINSACAKDKTEFIEVGEEGLEVTGASLDIERQCFRQFCYQDAEGPREVCGMLWKLCHRWLQPERRSKSQILELVILEQFLSILPEEMQNWVRAGHPETCFQAVSLAEDFLGRQQGTERRERQGLWPFKEATVDFHGSAGPPMESSEWPMFRENKEEDVPLLASVENPYTCWDCGESFSGIDVLVAHQSIHTGEKPFICSKCGQSFSQRSQLTAHEKSHVPKKAFPCPDCEQSFNKKSGLLAHQRTHTGEKPYHCVDCGQSFAHKFDVIRHQRIHTGEKPHECPVCGKSFRNTSAYHVHMRIHTEEKPYPCSVCGKSFRHRANVIVHERIHTGEKPYVCVECGKSFGDASSLRKHRRSHTGERPYHCGECGKSFSQNAGLVQHEKIHTGEKPYQCPECPKSFRDKSAFVAHQRTHTKETPYRCMVCGKCFGHRSNLHKHEKIHARRQMACWKRHVTVYQSKPVNHLRFLASARMSAKMAHLLPDLCKEAPLSNSGLWASDRSIRQKVKEEIQGEGTAVLETQRLHFRQFGYQEAEGPREVCNHLWKLCNLWLKPERHTKERILELVVLEQFLNVLPPRIQNWLRDVEPEDCTRAVALAEDFLLRQQKEETQKESRLRPLKEEMICLQVAEEASSDSWPKVILGEIKQEEEEEDGASLGDVQASEEASENSSEPGSQRIPCRRADQHKSCTAGPGEASESQSGGRMEKKHDGLICAAPNFQQARGVGVGVQPRIQDERLKKCLECGKGFVWQSELIEHQRSHTGERPYSCSYCGKSFSRKSYIIKHERIHTGEKPYMCAHCGKGFISKSDLIKHERTHTGEKPYICADCGRSFSRKQFLVTHRRTHTGEKPYKCAECGKSFSQRTCLVIHERAHTGEKPFQCLVCGKSFGRRDILVTHQKLHAREKALQCVEWL</sequence>
<feature type="domain" description="C2H2-type" evidence="8">
    <location>
        <begin position="478"/>
        <end position="505"/>
    </location>
</feature>